<keyword evidence="2" id="KW-0472">Membrane</keyword>
<evidence type="ECO:0000313" key="4">
    <source>
        <dbReference type="Proteomes" id="UP000266861"/>
    </source>
</evidence>
<keyword evidence="4" id="KW-1185">Reference proteome</keyword>
<evidence type="ECO:0000256" key="2">
    <source>
        <dbReference type="SAM" id="Phobius"/>
    </source>
</evidence>
<dbReference type="OrthoDB" id="2449670at2759"/>
<organism evidence="3 4">
    <name type="scientific">Diversispora epigaea</name>
    <dbReference type="NCBI Taxonomy" id="1348612"/>
    <lineage>
        <taxon>Eukaryota</taxon>
        <taxon>Fungi</taxon>
        <taxon>Fungi incertae sedis</taxon>
        <taxon>Mucoromycota</taxon>
        <taxon>Glomeromycotina</taxon>
        <taxon>Glomeromycetes</taxon>
        <taxon>Diversisporales</taxon>
        <taxon>Diversisporaceae</taxon>
        <taxon>Diversispora</taxon>
    </lineage>
</organism>
<dbReference type="Proteomes" id="UP000266861">
    <property type="component" value="Unassembled WGS sequence"/>
</dbReference>
<accession>A0A397INY7</accession>
<keyword evidence="2" id="KW-1133">Transmembrane helix</keyword>
<comment type="caution">
    <text evidence="3">The sequence shown here is derived from an EMBL/GenBank/DDBJ whole genome shotgun (WGS) entry which is preliminary data.</text>
</comment>
<gene>
    <name evidence="3" type="ORF">Glove_174g180</name>
</gene>
<reference evidence="3 4" key="1">
    <citation type="submission" date="2018-08" db="EMBL/GenBank/DDBJ databases">
        <title>Genome and evolution of the arbuscular mycorrhizal fungus Diversispora epigaea (formerly Glomus versiforme) and its bacterial endosymbionts.</title>
        <authorList>
            <person name="Sun X."/>
            <person name="Fei Z."/>
            <person name="Harrison M."/>
        </authorList>
    </citation>
    <scope>NUCLEOTIDE SEQUENCE [LARGE SCALE GENOMIC DNA]</scope>
    <source>
        <strain evidence="3 4">IT104</strain>
    </source>
</reference>
<feature type="transmembrane region" description="Helical" evidence="2">
    <location>
        <begin position="6"/>
        <end position="37"/>
    </location>
</feature>
<evidence type="ECO:0000313" key="3">
    <source>
        <dbReference type="EMBL" id="RHZ77671.1"/>
    </source>
</evidence>
<name>A0A397INY7_9GLOM</name>
<evidence type="ECO:0000256" key="1">
    <source>
        <dbReference type="SAM" id="MobiDB-lite"/>
    </source>
</evidence>
<sequence>MPSRFIYFPILLFFSPLIFMVLASFTSLAIFTSILAIIVITIRLGFLVVEFSGGVALGLAGWSLKKFIDIGHHNIAKSNINNKNITKNNKNNNNIKNNKNNYNKINSFDKNNYYYKDPSFNSSPFENKQLNNNNNINILKNNNIKKSSKPTINLDDFEDKFLPNNFISNDDYFMIATMGKRPNAKKAKSFHYV</sequence>
<feature type="region of interest" description="Disordered" evidence="1">
    <location>
        <begin position="82"/>
        <end position="101"/>
    </location>
</feature>
<feature type="transmembrane region" description="Helical" evidence="2">
    <location>
        <begin position="44"/>
        <end position="64"/>
    </location>
</feature>
<dbReference type="EMBL" id="PQFF01000164">
    <property type="protein sequence ID" value="RHZ77671.1"/>
    <property type="molecule type" value="Genomic_DNA"/>
</dbReference>
<protein>
    <submittedName>
        <fullName evidence="3">Uncharacterized protein</fullName>
    </submittedName>
</protein>
<proteinExistence type="predicted"/>
<keyword evidence="2" id="KW-0812">Transmembrane</keyword>
<dbReference type="AlphaFoldDB" id="A0A397INY7"/>